<dbReference type="RefSeq" id="WP_189552935.1">
    <property type="nucleotide sequence ID" value="NZ_BMTP01000012.1"/>
</dbReference>
<evidence type="ECO:0000313" key="3">
    <source>
        <dbReference type="Proteomes" id="UP000636661"/>
    </source>
</evidence>
<accession>A0A918I145</accession>
<comment type="caution">
    <text evidence="2">The sequence shown here is derived from an EMBL/GenBank/DDBJ whole genome shotgun (WGS) entry which is preliminary data.</text>
</comment>
<evidence type="ECO:0000313" key="2">
    <source>
        <dbReference type="EMBL" id="GGU52621.1"/>
    </source>
</evidence>
<feature type="compositionally biased region" description="Basic residues" evidence="1">
    <location>
        <begin position="71"/>
        <end position="80"/>
    </location>
</feature>
<sequence>MARIELAYWHDDKTPGDIIEVSDEDLQALIRDGRVARVLDDEPMPEAPTEPAPVPAAPATETAAADTPAAPRRRSGRSDE</sequence>
<evidence type="ECO:0000256" key="1">
    <source>
        <dbReference type="SAM" id="MobiDB-lite"/>
    </source>
</evidence>
<name>A0A918I145_9ACTN</name>
<reference evidence="2" key="1">
    <citation type="journal article" date="2014" name="Int. J. Syst. Evol. Microbiol.">
        <title>Complete genome sequence of Corynebacterium casei LMG S-19264T (=DSM 44701T), isolated from a smear-ripened cheese.</title>
        <authorList>
            <consortium name="US DOE Joint Genome Institute (JGI-PGF)"/>
            <person name="Walter F."/>
            <person name="Albersmeier A."/>
            <person name="Kalinowski J."/>
            <person name="Ruckert C."/>
        </authorList>
    </citation>
    <scope>NUCLEOTIDE SEQUENCE</scope>
    <source>
        <strain evidence="2">JCM 4391</strain>
    </source>
</reference>
<protein>
    <submittedName>
        <fullName evidence="2">Uncharacterized protein</fullName>
    </submittedName>
</protein>
<proteinExistence type="predicted"/>
<organism evidence="2 3">
    <name type="scientific">Streptomyces lavendofoliae</name>
    <dbReference type="NCBI Taxonomy" id="67314"/>
    <lineage>
        <taxon>Bacteria</taxon>
        <taxon>Bacillati</taxon>
        <taxon>Actinomycetota</taxon>
        <taxon>Actinomycetes</taxon>
        <taxon>Kitasatosporales</taxon>
        <taxon>Streptomycetaceae</taxon>
        <taxon>Streptomyces</taxon>
    </lineage>
</organism>
<feature type="compositionally biased region" description="Low complexity" evidence="1">
    <location>
        <begin position="57"/>
        <end position="70"/>
    </location>
</feature>
<dbReference type="EMBL" id="BMTP01000012">
    <property type="protein sequence ID" value="GGU52621.1"/>
    <property type="molecule type" value="Genomic_DNA"/>
</dbReference>
<feature type="compositionally biased region" description="Pro residues" evidence="1">
    <location>
        <begin position="45"/>
        <end position="56"/>
    </location>
</feature>
<reference evidence="2" key="2">
    <citation type="submission" date="2020-09" db="EMBL/GenBank/DDBJ databases">
        <authorList>
            <person name="Sun Q."/>
            <person name="Ohkuma M."/>
        </authorList>
    </citation>
    <scope>NUCLEOTIDE SEQUENCE</scope>
    <source>
        <strain evidence="2">JCM 4391</strain>
    </source>
</reference>
<feature type="region of interest" description="Disordered" evidence="1">
    <location>
        <begin position="40"/>
        <end position="80"/>
    </location>
</feature>
<gene>
    <name evidence="2" type="ORF">GCM10010274_46950</name>
</gene>
<keyword evidence="3" id="KW-1185">Reference proteome</keyword>
<dbReference type="Proteomes" id="UP000636661">
    <property type="component" value="Unassembled WGS sequence"/>
</dbReference>
<dbReference type="AlphaFoldDB" id="A0A918I145"/>